<dbReference type="Pfam" id="PF25624">
    <property type="entry name" value="PH_S11IP_C"/>
    <property type="match status" value="1"/>
</dbReference>
<protein>
    <recommendedName>
        <fullName evidence="1">STK11-interacting protein C-terminal PH domain-containing protein</fullName>
    </recommendedName>
</protein>
<comment type="caution">
    <text evidence="2">The sequence shown here is derived from an EMBL/GenBank/DDBJ whole genome shotgun (WGS) entry which is preliminary data.</text>
</comment>
<dbReference type="AlphaFoldDB" id="A0AAD7ZQD7"/>
<evidence type="ECO:0000313" key="3">
    <source>
        <dbReference type="Proteomes" id="UP001233999"/>
    </source>
</evidence>
<name>A0AAD7ZQD7_DIPPU</name>
<accession>A0AAD7ZQD7</accession>
<keyword evidence="3" id="KW-1185">Reference proteome</keyword>
<feature type="domain" description="STK11-interacting protein C-terminal PH" evidence="1">
    <location>
        <begin position="174"/>
        <end position="222"/>
    </location>
</feature>
<evidence type="ECO:0000313" key="2">
    <source>
        <dbReference type="EMBL" id="KAJ9584655.1"/>
    </source>
</evidence>
<gene>
    <name evidence="2" type="ORF">L9F63_021004</name>
</gene>
<dbReference type="EMBL" id="JASPKZ010007377">
    <property type="protein sequence ID" value="KAJ9584655.1"/>
    <property type="molecule type" value="Genomic_DNA"/>
</dbReference>
<evidence type="ECO:0000259" key="1">
    <source>
        <dbReference type="Pfam" id="PF25624"/>
    </source>
</evidence>
<dbReference type="Proteomes" id="UP001233999">
    <property type="component" value="Unassembled WGS sequence"/>
</dbReference>
<reference evidence="2" key="1">
    <citation type="journal article" date="2023" name="IScience">
        <title>Live-bearing cockroach genome reveals convergent evolutionary mechanisms linked to viviparity in insects and beyond.</title>
        <authorList>
            <person name="Fouks B."/>
            <person name="Harrison M.C."/>
            <person name="Mikhailova A.A."/>
            <person name="Marchal E."/>
            <person name="English S."/>
            <person name="Carruthers M."/>
            <person name="Jennings E.C."/>
            <person name="Chiamaka E.L."/>
            <person name="Frigard R.A."/>
            <person name="Pippel M."/>
            <person name="Attardo G.M."/>
            <person name="Benoit J.B."/>
            <person name="Bornberg-Bauer E."/>
            <person name="Tobe S.S."/>
        </authorList>
    </citation>
    <scope>NUCLEOTIDE SEQUENCE</scope>
    <source>
        <strain evidence="2">Stay&amp;Tobe</strain>
    </source>
</reference>
<reference evidence="2" key="2">
    <citation type="submission" date="2023-05" db="EMBL/GenBank/DDBJ databases">
        <authorList>
            <person name="Fouks B."/>
        </authorList>
    </citation>
    <scope>NUCLEOTIDE SEQUENCE</scope>
    <source>
        <strain evidence="2">Stay&amp;Tobe</strain>
        <tissue evidence="2">Testes</tissue>
    </source>
</reference>
<proteinExistence type="predicted"/>
<organism evidence="2 3">
    <name type="scientific">Diploptera punctata</name>
    <name type="common">Pacific beetle cockroach</name>
    <dbReference type="NCBI Taxonomy" id="6984"/>
    <lineage>
        <taxon>Eukaryota</taxon>
        <taxon>Metazoa</taxon>
        <taxon>Ecdysozoa</taxon>
        <taxon>Arthropoda</taxon>
        <taxon>Hexapoda</taxon>
        <taxon>Insecta</taxon>
        <taxon>Pterygota</taxon>
        <taxon>Neoptera</taxon>
        <taxon>Polyneoptera</taxon>
        <taxon>Dictyoptera</taxon>
        <taxon>Blattodea</taxon>
        <taxon>Blaberoidea</taxon>
        <taxon>Blaberidae</taxon>
        <taxon>Diplopterinae</taxon>
        <taxon>Diploptera</taxon>
    </lineage>
</organism>
<sequence>MFDSRDDPEHWLCKVQSISIGNILEVFPLLWNQGIAIELQYNGGSSHLYVLLQDEVYTKNLLSFLSDLRHPKQSRIEHNAKENHVLALQQLLLSSVSGDDIDTTVCSCTICSNCIVQKNEELKKIDMGAIVITSTDLVMTDDLNWFISAQSLIQTTCYSQKMSNLIEVGIGGIYQLILNFLDEVAGTDETWTLTFGTESSLQMVVSSIRVPWEQLFSVPLSIINKNT</sequence>
<dbReference type="InterPro" id="IPR057676">
    <property type="entry name" value="PH_S11IP_C"/>
</dbReference>